<proteinExistence type="predicted"/>
<keyword evidence="3" id="KW-1185">Reference proteome</keyword>
<evidence type="ECO:0000256" key="1">
    <source>
        <dbReference type="SAM" id="MobiDB-lite"/>
    </source>
</evidence>
<dbReference type="InParanoid" id="A0A218Z8X2"/>
<accession>A0A218Z8X2</accession>
<comment type="caution">
    <text evidence="2">The sequence shown here is derived from an EMBL/GenBank/DDBJ whole genome shotgun (WGS) entry which is preliminary data.</text>
</comment>
<dbReference type="Proteomes" id="UP000242519">
    <property type="component" value="Unassembled WGS sequence"/>
</dbReference>
<feature type="region of interest" description="Disordered" evidence="1">
    <location>
        <begin position="80"/>
        <end position="103"/>
    </location>
</feature>
<protein>
    <submittedName>
        <fullName evidence="2">Uncharacterized protein</fullName>
    </submittedName>
</protein>
<dbReference type="AlphaFoldDB" id="A0A218Z8X2"/>
<dbReference type="OrthoDB" id="5232891at2759"/>
<dbReference type="EMBL" id="MZNU01000136">
    <property type="protein sequence ID" value="OWP04050.1"/>
    <property type="molecule type" value="Genomic_DNA"/>
</dbReference>
<evidence type="ECO:0000313" key="3">
    <source>
        <dbReference type="Proteomes" id="UP000242519"/>
    </source>
</evidence>
<sequence>MASATPHRRRSKTPVFFVGQLERTPMGAAPARTEQHQAVLPLGLRSSFLEAGRAIRQRRLRKIKSQASLRALVRLHSQCSTPSSEAETLVGSPGPQSPADGDDRAETRLAFDRRPAGDDQQTLPLPADRADSIGLTICTELLTTELLRQQPDRASGLQILLLIEAYETAQQRLRTMLDASPVTGKPPGHVRAAEGILDHWLQALYAVYDRSQEEEGRTRQLCGEPATLAGSLFGDG</sequence>
<organism evidence="2 3">
    <name type="scientific">Diplocarpon coronariae</name>
    <dbReference type="NCBI Taxonomy" id="2795749"/>
    <lineage>
        <taxon>Eukaryota</taxon>
        <taxon>Fungi</taxon>
        <taxon>Dikarya</taxon>
        <taxon>Ascomycota</taxon>
        <taxon>Pezizomycotina</taxon>
        <taxon>Leotiomycetes</taxon>
        <taxon>Helotiales</taxon>
        <taxon>Drepanopezizaceae</taxon>
        <taxon>Diplocarpon</taxon>
    </lineage>
</organism>
<dbReference type="STRING" id="503106.A0A218Z8X2"/>
<name>A0A218Z8X2_9HELO</name>
<evidence type="ECO:0000313" key="2">
    <source>
        <dbReference type="EMBL" id="OWP04050.1"/>
    </source>
</evidence>
<gene>
    <name evidence="2" type="ORF">B2J93_2058</name>
</gene>
<reference evidence="2 3" key="1">
    <citation type="submission" date="2017-04" db="EMBL/GenBank/DDBJ databases">
        <title>Draft genome sequence of Marssonina coronaria NL1: causal agent of apple blotch.</title>
        <authorList>
            <person name="Cheng Q."/>
        </authorList>
    </citation>
    <scope>NUCLEOTIDE SEQUENCE [LARGE SCALE GENOMIC DNA]</scope>
    <source>
        <strain evidence="2 3">NL1</strain>
    </source>
</reference>